<evidence type="ECO:0000313" key="2">
    <source>
        <dbReference type="EMBL" id="KAF7488574.1"/>
    </source>
</evidence>
<keyword evidence="1" id="KW-1133">Transmembrane helix</keyword>
<evidence type="ECO:0000313" key="4">
    <source>
        <dbReference type="Proteomes" id="UP000070412"/>
    </source>
</evidence>
<keyword evidence="4" id="KW-1185">Reference proteome</keyword>
<dbReference type="Proteomes" id="UP000070412">
    <property type="component" value="Unassembled WGS sequence"/>
</dbReference>
<reference evidence="3" key="3">
    <citation type="submission" date="2022-06" db="UniProtKB">
        <authorList>
            <consortium name="EnsemblMetazoa"/>
        </authorList>
    </citation>
    <scope>IDENTIFICATION</scope>
</reference>
<keyword evidence="1" id="KW-0812">Transmembrane</keyword>
<dbReference type="EMBL" id="WVUK01000066">
    <property type="protein sequence ID" value="KAF7488574.1"/>
    <property type="molecule type" value="Genomic_DNA"/>
</dbReference>
<name>A0A834R048_SARSC</name>
<feature type="transmembrane region" description="Helical" evidence="1">
    <location>
        <begin position="173"/>
        <end position="200"/>
    </location>
</feature>
<sequence>MSILKRIGYLVWLILVVIPISSVFTTFYIVLQPFQSCHLSPRLMRYLFENFVFLPKRFARKVFNTTKDHRSTDRTNRTKDFLNSIPNEFDNQSKINLMKMLKVVPAIVEARDHYSSILDGRTPWYNDANRHYPFVYHIPTPTYCTMMMSRSSTNAQNRTRPNKNPASPLTQCFWTFFWLALLLLVAYPFGFIAGQLFILFSPLTSIEFFRKKSWIQHFSQTLLWTLHLPLYCTNNMIIAKALIETI</sequence>
<feature type="transmembrane region" description="Helical" evidence="1">
    <location>
        <begin position="7"/>
        <end position="31"/>
    </location>
</feature>
<evidence type="ECO:0000313" key="3">
    <source>
        <dbReference type="EnsemblMetazoa" id="KAF7488574.1"/>
    </source>
</evidence>
<keyword evidence="1" id="KW-0472">Membrane</keyword>
<organism evidence="2">
    <name type="scientific">Sarcoptes scabiei</name>
    <name type="common">Itch mite</name>
    <name type="synonym">Acarus scabiei</name>
    <dbReference type="NCBI Taxonomy" id="52283"/>
    <lineage>
        <taxon>Eukaryota</taxon>
        <taxon>Metazoa</taxon>
        <taxon>Ecdysozoa</taxon>
        <taxon>Arthropoda</taxon>
        <taxon>Chelicerata</taxon>
        <taxon>Arachnida</taxon>
        <taxon>Acari</taxon>
        <taxon>Acariformes</taxon>
        <taxon>Sarcoptiformes</taxon>
        <taxon>Astigmata</taxon>
        <taxon>Psoroptidia</taxon>
        <taxon>Sarcoptoidea</taxon>
        <taxon>Sarcoptidae</taxon>
        <taxon>Sarcoptinae</taxon>
        <taxon>Sarcoptes</taxon>
    </lineage>
</organism>
<protein>
    <submittedName>
        <fullName evidence="2 3">Uncharacterized protein</fullName>
    </submittedName>
</protein>
<evidence type="ECO:0000256" key="1">
    <source>
        <dbReference type="SAM" id="Phobius"/>
    </source>
</evidence>
<dbReference type="EnsemblMetazoa" id="SSS_3097s_mrna">
    <property type="protein sequence ID" value="KAF7488574.1"/>
    <property type="gene ID" value="SSS_3097"/>
</dbReference>
<gene>
    <name evidence="2" type="ORF">SSS_3097</name>
</gene>
<dbReference type="AlphaFoldDB" id="A0A834R048"/>
<reference evidence="2" key="2">
    <citation type="submission" date="2020-01" db="EMBL/GenBank/DDBJ databases">
        <authorList>
            <person name="Korhonen P.K.K."/>
            <person name="Guangxu M.G."/>
            <person name="Wang T.W."/>
            <person name="Stroehlein A.J.S."/>
            <person name="Young N.D."/>
            <person name="Ang C.-S.A."/>
            <person name="Fernando D.W.F."/>
            <person name="Lu H.L."/>
            <person name="Taylor S.T."/>
            <person name="Ehtesham M.E.M."/>
            <person name="Najaraj S.H.N."/>
            <person name="Harsha G.H.G."/>
            <person name="Madugundu A.M."/>
            <person name="Renuse S.R."/>
            <person name="Holt D.H."/>
            <person name="Pandey A.P."/>
            <person name="Papenfuss A.P."/>
            <person name="Gasser R.B.G."/>
            <person name="Fischer K.F."/>
        </authorList>
    </citation>
    <scope>NUCLEOTIDE SEQUENCE</scope>
    <source>
        <strain evidence="2">SSS_KF_BRIS2020</strain>
    </source>
</reference>
<dbReference type="OrthoDB" id="6484224at2759"/>
<reference evidence="4" key="1">
    <citation type="journal article" date="2020" name="PLoS Negl. Trop. Dis.">
        <title>High-quality nuclear genome for Sarcoptes scabiei-A critical resource for a neglected parasite.</title>
        <authorList>
            <person name="Korhonen P.K."/>
            <person name="Gasser R.B."/>
            <person name="Ma G."/>
            <person name="Wang T."/>
            <person name="Stroehlein A.J."/>
            <person name="Young N.D."/>
            <person name="Ang C.S."/>
            <person name="Fernando D.D."/>
            <person name="Lu H.C."/>
            <person name="Taylor S."/>
            <person name="Reynolds S.L."/>
            <person name="Mofiz E."/>
            <person name="Najaraj S.H."/>
            <person name="Gowda H."/>
            <person name="Madugundu A."/>
            <person name="Renuse S."/>
            <person name="Holt D."/>
            <person name="Pandey A."/>
            <person name="Papenfuss A.T."/>
            <person name="Fischer K."/>
        </authorList>
    </citation>
    <scope>NUCLEOTIDE SEQUENCE [LARGE SCALE GENOMIC DNA]</scope>
</reference>
<accession>A0A834R048</accession>
<proteinExistence type="predicted"/>